<dbReference type="EMBL" id="CP036426">
    <property type="protein sequence ID" value="QDV37437.1"/>
    <property type="molecule type" value="Genomic_DNA"/>
</dbReference>
<accession>A0A518H9F6</accession>
<dbReference type="RefSeq" id="WP_145275252.1">
    <property type="nucleotide sequence ID" value="NZ_CP036426.1"/>
</dbReference>
<evidence type="ECO:0000313" key="1">
    <source>
        <dbReference type="EMBL" id="QDV37437.1"/>
    </source>
</evidence>
<proteinExistence type="predicted"/>
<evidence type="ECO:0000313" key="2">
    <source>
        <dbReference type="Proteomes" id="UP000317835"/>
    </source>
</evidence>
<name>A0A518H9F6_9BACT</name>
<dbReference type="KEGG" id="tpla:ElP_53760"/>
<organism evidence="1 2">
    <name type="scientific">Tautonia plasticadhaerens</name>
    <dbReference type="NCBI Taxonomy" id="2527974"/>
    <lineage>
        <taxon>Bacteria</taxon>
        <taxon>Pseudomonadati</taxon>
        <taxon>Planctomycetota</taxon>
        <taxon>Planctomycetia</taxon>
        <taxon>Isosphaerales</taxon>
        <taxon>Isosphaeraceae</taxon>
        <taxon>Tautonia</taxon>
    </lineage>
</organism>
<dbReference type="Proteomes" id="UP000317835">
    <property type="component" value="Chromosome"/>
</dbReference>
<sequence length="83" mass="9239">MSQYRSVSDAARELGGRLGVAIRPRDITDLYYLRRLPTEQCPVVSGRRLIPEDHLPLIAQALRDRGRIAGIPGVTHHGDPARN</sequence>
<reference evidence="1 2" key="1">
    <citation type="submission" date="2019-02" db="EMBL/GenBank/DDBJ databases">
        <title>Deep-cultivation of Planctomycetes and their phenomic and genomic characterization uncovers novel biology.</title>
        <authorList>
            <person name="Wiegand S."/>
            <person name="Jogler M."/>
            <person name="Boedeker C."/>
            <person name="Pinto D."/>
            <person name="Vollmers J."/>
            <person name="Rivas-Marin E."/>
            <person name="Kohn T."/>
            <person name="Peeters S.H."/>
            <person name="Heuer A."/>
            <person name="Rast P."/>
            <person name="Oberbeckmann S."/>
            <person name="Bunk B."/>
            <person name="Jeske O."/>
            <person name="Meyerdierks A."/>
            <person name="Storesund J.E."/>
            <person name="Kallscheuer N."/>
            <person name="Luecker S."/>
            <person name="Lage O.M."/>
            <person name="Pohl T."/>
            <person name="Merkel B.J."/>
            <person name="Hornburger P."/>
            <person name="Mueller R.-W."/>
            <person name="Bruemmer F."/>
            <person name="Labrenz M."/>
            <person name="Spormann A.M."/>
            <person name="Op den Camp H."/>
            <person name="Overmann J."/>
            <person name="Amann R."/>
            <person name="Jetten M.S.M."/>
            <person name="Mascher T."/>
            <person name="Medema M.H."/>
            <person name="Devos D.P."/>
            <person name="Kaster A.-K."/>
            <person name="Ovreas L."/>
            <person name="Rohde M."/>
            <person name="Galperin M.Y."/>
            <person name="Jogler C."/>
        </authorList>
    </citation>
    <scope>NUCLEOTIDE SEQUENCE [LARGE SCALE GENOMIC DNA]</scope>
    <source>
        <strain evidence="1 2">ElP</strain>
    </source>
</reference>
<protein>
    <submittedName>
        <fullName evidence="1">Uncharacterized protein</fullName>
    </submittedName>
</protein>
<dbReference type="AlphaFoldDB" id="A0A518H9F6"/>
<keyword evidence="2" id="KW-1185">Reference proteome</keyword>
<dbReference type="OrthoDB" id="9960067at2"/>
<gene>
    <name evidence="1" type="ORF">ElP_53760</name>
</gene>